<dbReference type="EC" id="3.1.1.29" evidence="1 7"/>
<evidence type="ECO:0000313" key="11">
    <source>
        <dbReference type="Proteomes" id="UP001595807"/>
    </source>
</evidence>
<dbReference type="PANTHER" id="PTHR17224:SF1">
    <property type="entry name" value="PEPTIDYL-TRNA HYDROLASE"/>
    <property type="match status" value="1"/>
</dbReference>
<protein>
    <recommendedName>
        <fullName evidence="6 7">Peptidyl-tRNA hydrolase</fullName>
        <shortName evidence="7">Pth</shortName>
        <ecNumber evidence="1 7">3.1.1.29</ecNumber>
    </recommendedName>
</protein>
<evidence type="ECO:0000256" key="4">
    <source>
        <dbReference type="ARBA" id="ARBA00022884"/>
    </source>
</evidence>
<evidence type="ECO:0000256" key="9">
    <source>
        <dbReference type="RuleBase" id="RU004320"/>
    </source>
</evidence>
<dbReference type="HAMAP" id="MF_00083">
    <property type="entry name" value="Pept_tRNA_hydro_bact"/>
    <property type="match status" value="1"/>
</dbReference>
<evidence type="ECO:0000313" key="10">
    <source>
        <dbReference type="EMBL" id="MFC3928000.1"/>
    </source>
</evidence>
<gene>
    <name evidence="7 10" type="primary">pth</name>
    <name evidence="10" type="ORF">ACFORF_05210</name>
</gene>
<feature type="active site" description="Proton acceptor" evidence="7">
    <location>
        <position position="20"/>
    </location>
</feature>
<feature type="binding site" evidence="7">
    <location>
        <position position="66"/>
    </location>
    <ligand>
        <name>tRNA</name>
        <dbReference type="ChEBI" id="CHEBI:17843"/>
    </ligand>
</feature>
<comment type="similarity">
    <text evidence="5 7 9">Belongs to the PTH family.</text>
</comment>
<evidence type="ECO:0000256" key="1">
    <source>
        <dbReference type="ARBA" id="ARBA00013260"/>
    </source>
</evidence>
<comment type="function">
    <text evidence="7">Hydrolyzes ribosome-free peptidyl-tRNAs (with 1 or more amino acids incorporated), which drop off the ribosome during protein synthesis, or as a result of ribosome stalling.</text>
</comment>
<organism evidence="10 11">
    <name type="scientific">Streptococcus caprae</name>
    <dbReference type="NCBI Taxonomy" id="1640501"/>
    <lineage>
        <taxon>Bacteria</taxon>
        <taxon>Bacillati</taxon>
        <taxon>Bacillota</taxon>
        <taxon>Bacilli</taxon>
        <taxon>Lactobacillales</taxon>
        <taxon>Streptococcaceae</taxon>
        <taxon>Streptococcus</taxon>
    </lineage>
</organism>
<dbReference type="PANTHER" id="PTHR17224">
    <property type="entry name" value="PEPTIDYL-TRNA HYDROLASE"/>
    <property type="match status" value="1"/>
</dbReference>
<dbReference type="Gene3D" id="3.40.50.1470">
    <property type="entry name" value="Peptidyl-tRNA hydrolase"/>
    <property type="match status" value="1"/>
</dbReference>
<evidence type="ECO:0000256" key="8">
    <source>
        <dbReference type="RuleBase" id="RU000673"/>
    </source>
</evidence>
<dbReference type="CDD" id="cd00462">
    <property type="entry name" value="PTH"/>
    <property type="match status" value="1"/>
</dbReference>
<dbReference type="GO" id="GO:0004045">
    <property type="term" value="F:peptidyl-tRNA hydrolase activity"/>
    <property type="evidence" value="ECO:0007669"/>
    <property type="project" value="UniProtKB-EC"/>
</dbReference>
<feature type="binding site" evidence="7">
    <location>
        <position position="68"/>
    </location>
    <ligand>
        <name>tRNA</name>
        <dbReference type="ChEBI" id="CHEBI:17843"/>
    </ligand>
</feature>
<comment type="subcellular location">
    <subcellularLocation>
        <location evidence="7">Cytoplasm</location>
    </subcellularLocation>
</comment>
<dbReference type="PROSITE" id="PS01195">
    <property type="entry name" value="PEPT_TRNA_HYDROL_1"/>
    <property type="match status" value="1"/>
</dbReference>
<keyword evidence="11" id="KW-1185">Reference proteome</keyword>
<reference evidence="11" key="1">
    <citation type="journal article" date="2019" name="Int. J. Syst. Evol. Microbiol.">
        <title>The Global Catalogue of Microorganisms (GCM) 10K type strain sequencing project: providing services to taxonomists for standard genome sequencing and annotation.</title>
        <authorList>
            <consortium name="The Broad Institute Genomics Platform"/>
            <consortium name="The Broad Institute Genome Sequencing Center for Infectious Disease"/>
            <person name="Wu L."/>
            <person name="Ma J."/>
        </authorList>
    </citation>
    <scope>NUCLEOTIDE SEQUENCE [LARGE SCALE GENOMIC DNA]</scope>
    <source>
        <strain evidence="11">CCUG 67170</strain>
    </source>
</reference>
<feature type="binding site" evidence="7">
    <location>
        <position position="114"/>
    </location>
    <ligand>
        <name>tRNA</name>
        <dbReference type="ChEBI" id="CHEBI:17843"/>
    </ligand>
</feature>
<accession>A0ABV8CWF0</accession>
<evidence type="ECO:0000256" key="5">
    <source>
        <dbReference type="ARBA" id="ARBA00038063"/>
    </source>
</evidence>
<dbReference type="EMBL" id="JBHRZV010000033">
    <property type="protein sequence ID" value="MFC3928000.1"/>
    <property type="molecule type" value="Genomic_DNA"/>
</dbReference>
<keyword evidence="7" id="KW-0963">Cytoplasm</keyword>
<keyword evidence="3 7" id="KW-0378">Hydrolase</keyword>
<comment type="function">
    <text evidence="7">Catalyzes the release of premature peptidyl moieties from peptidyl-tRNA molecules trapped in stalled 50S ribosomal subunits, and thus maintains levels of free tRNAs and 50S ribosomes.</text>
</comment>
<keyword evidence="2 7" id="KW-0820">tRNA-binding</keyword>
<name>A0ABV8CWF0_9STRE</name>
<feature type="site" description="Stabilizes the basic form of H active site to accept a proton" evidence="7">
    <location>
        <position position="93"/>
    </location>
</feature>
<dbReference type="Proteomes" id="UP001595807">
    <property type="component" value="Unassembled WGS sequence"/>
</dbReference>
<dbReference type="RefSeq" id="WP_380426151.1">
    <property type="nucleotide sequence ID" value="NZ_JBHRZV010000033.1"/>
</dbReference>
<dbReference type="SUPFAM" id="SSF53178">
    <property type="entry name" value="Peptidyl-tRNA hydrolase-like"/>
    <property type="match status" value="1"/>
</dbReference>
<comment type="subunit">
    <text evidence="7">Monomer.</text>
</comment>
<proteinExistence type="inferred from homology"/>
<comment type="caution">
    <text evidence="10">The sequence shown here is derived from an EMBL/GenBank/DDBJ whole genome shotgun (WGS) entry which is preliminary data.</text>
</comment>
<sequence>MVKLIVGLGNVGSKYDQTRHNIGFMVLDRMAEQYQVSFTEDTTFKAFIASTFVNGEKIYLVKPTTYMNNSGLSVRALLAFYNIDIKDLIVIYDDLDMEVGKIRFRQKGSAGGHNGIKSIIAHIGSQDFERVKVGIGRPAPNMTVINHVLGRFQGDDAIIITQTIDKVDKAVNYYLEHKDFEDTMRHFNG</sequence>
<evidence type="ECO:0000256" key="7">
    <source>
        <dbReference type="HAMAP-Rule" id="MF_00083"/>
    </source>
</evidence>
<dbReference type="NCBIfam" id="TIGR00447">
    <property type="entry name" value="pth"/>
    <property type="match status" value="1"/>
</dbReference>
<feature type="site" description="Discriminates between blocked and unblocked aminoacyl-tRNA" evidence="7">
    <location>
        <position position="10"/>
    </location>
</feature>
<keyword evidence="4 7" id="KW-0694">RNA-binding</keyword>
<dbReference type="Pfam" id="PF01195">
    <property type="entry name" value="Pept_tRNA_hydro"/>
    <property type="match status" value="1"/>
</dbReference>
<feature type="binding site" evidence="7">
    <location>
        <position position="15"/>
    </location>
    <ligand>
        <name>tRNA</name>
        <dbReference type="ChEBI" id="CHEBI:17843"/>
    </ligand>
</feature>
<dbReference type="PROSITE" id="PS01196">
    <property type="entry name" value="PEPT_TRNA_HYDROL_2"/>
    <property type="match status" value="1"/>
</dbReference>
<evidence type="ECO:0000256" key="6">
    <source>
        <dbReference type="ARBA" id="ARBA00050038"/>
    </source>
</evidence>
<dbReference type="InterPro" id="IPR036416">
    <property type="entry name" value="Pept_tRNA_hydro_sf"/>
</dbReference>
<comment type="catalytic activity">
    <reaction evidence="7 8">
        <text>an N-acyl-L-alpha-aminoacyl-tRNA + H2O = an N-acyl-L-amino acid + a tRNA + H(+)</text>
        <dbReference type="Rhea" id="RHEA:54448"/>
        <dbReference type="Rhea" id="RHEA-COMP:10123"/>
        <dbReference type="Rhea" id="RHEA-COMP:13883"/>
        <dbReference type="ChEBI" id="CHEBI:15377"/>
        <dbReference type="ChEBI" id="CHEBI:15378"/>
        <dbReference type="ChEBI" id="CHEBI:59874"/>
        <dbReference type="ChEBI" id="CHEBI:78442"/>
        <dbReference type="ChEBI" id="CHEBI:138191"/>
        <dbReference type="EC" id="3.1.1.29"/>
    </reaction>
</comment>
<dbReference type="InterPro" id="IPR001328">
    <property type="entry name" value="Pept_tRNA_hydro"/>
</dbReference>
<evidence type="ECO:0000256" key="2">
    <source>
        <dbReference type="ARBA" id="ARBA00022555"/>
    </source>
</evidence>
<dbReference type="InterPro" id="IPR018171">
    <property type="entry name" value="Pept_tRNA_hydro_CS"/>
</dbReference>
<evidence type="ECO:0000256" key="3">
    <source>
        <dbReference type="ARBA" id="ARBA00022801"/>
    </source>
</evidence>